<comment type="cofactor">
    <cofactor evidence="1">
        <name>FAD</name>
        <dbReference type="ChEBI" id="CHEBI:57692"/>
    </cofactor>
</comment>
<dbReference type="EMBL" id="MN740945">
    <property type="protein sequence ID" value="QHU19199.1"/>
    <property type="molecule type" value="Genomic_DNA"/>
</dbReference>
<protein>
    <recommendedName>
        <fullName evidence="4">Photolyase/cryptochrome alpha/beta domain-containing protein</fullName>
    </recommendedName>
</protein>
<dbReference type="PANTHER" id="PTHR11455:SF9">
    <property type="entry name" value="CRYPTOCHROME CIRCADIAN CLOCK 5 ISOFORM X1"/>
    <property type="match status" value="1"/>
</dbReference>
<dbReference type="InterPro" id="IPR036155">
    <property type="entry name" value="Crypto/Photolyase_N_sf"/>
</dbReference>
<dbReference type="Gene3D" id="1.10.579.10">
    <property type="entry name" value="DNA Cyclobutane Dipyrimidine Photolyase, subunit A, domain 3"/>
    <property type="match status" value="1"/>
</dbReference>
<evidence type="ECO:0000256" key="2">
    <source>
        <dbReference type="ARBA" id="ARBA00022630"/>
    </source>
</evidence>
<organism evidence="5">
    <name type="scientific">viral metagenome</name>
    <dbReference type="NCBI Taxonomy" id="1070528"/>
    <lineage>
        <taxon>unclassified sequences</taxon>
        <taxon>metagenomes</taxon>
        <taxon>organismal metagenomes</taxon>
    </lineage>
</organism>
<evidence type="ECO:0000313" key="5">
    <source>
        <dbReference type="EMBL" id="QHU19199.1"/>
    </source>
</evidence>
<accession>A0A6C0KNJ8</accession>
<proteinExistence type="predicted"/>
<dbReference type="InterPro" id="IPR014729">
    <property type="entry name" value="Rossmann-like_a/b/a_fold"/>
</dbReference>
<dbReference type="PROSITE" id="PS51645">
    <property type="entry name" value="PHR_CRY_ALPHA_BETA"/>
    <property type="match status" value="1"/>
</dbReference>
<dbReference type="Gene3D" id="3.40.50.620">
    <property type="entry name" value="HUPs"/>
    <property type="match status" value="1"/>
</dbReference>
<dbReference type="Pfam" id="PF00875">
    <property type="entry name" value="DNA_photolyase"/>
    <property type="match status" value="1"/>
</dbReference>
<dbReference type="Gene3D" id="1.25.40.80">
    <property type="match status" value="1"/>
</dbReference>
<sequence length="468" mass="55026">MTKYENGLFIFRRDFRVIDNKGLNLANSLCKKIYPVFIFTPEQVTNNKFKSDNAVQFMIESLEDLSLQIHKMNGKLLTFYGNNNQIIPYLIKELNINLLSFNIDFTPYAIQRDNEIVDICNKSGVDIVNGFDYYLHSPGTILNSTGHSYQKFTPFYNESLKKKVDEPVRLHKIHFINDNEKNDNEKTHPKLKNIISLDKALKRFTNNNPNILVHGGRSNAIKQLRIASKNIINYSKTRSELSHPSSQLSAYIKFGCLSIREVYKTFRSNRDFIRQLFWRDFYANIIFSFPYVLGGSLKPKYDKIKWHNNERWFRDWINGETGFPVIDAGIRELNSTGYMHNRARLIVMTFLIKTLLIDWQKGEKYFASKLTDYDPASNNGNTQWVMGGGADSSPYYRIFNPWLQTEHFDPDCIYIKKWIPELSNVPVEDIINWDTEYKNYKDVDYFKPICDYKIQKEKALKMYKDALY</sequence>
<keyword evidence="2" id="KW-0285">Flavoprotein</keyword>
<keyword evidence="3" id="KW-0274">FAD</keyword>
<feature type="domain" description="Photolyase/cryptochrome alpha/beta" evidence="4">
    <location>
        <begin position="5"/>
        <end position="135"/>
    </location>
</feature>
<dbReference type="InterPro" id="IPR006050">
    <property type="entry name" value="DNA_photolyase_N"/>
</dbReference>
<dbReference type="InterPro" id="IPR005101">
    <property type="entry name" value="Cryptochr/Photolyase_FAD-bd"/>
</dbReference>
<reference evidence="5" key="1">
    <citation type="journal article" date="2020" name="Nature">
        <title>Giant virus diversity and host interactions through global metagenomics.</title>
        <authorList>
            <person name="Schulz F."/>
            <person name="Roux S."/>
            <person name="Paez-Espino D."/>
            <person name="Jungbluth S."/>
            <person name="Walsh D.A."/>
            <person name="Denef V.J."/>
            <person name="McMahon K.D."/>
            <person name="Konstantinidis K.T."/>
            <person name="Eloe-Fadrosh E.A."/>
            <person name="Kyrpides N.C."/>
            <person name="Woyke T."/>
        </authorList>
    </citation>
    <scope>NUCLEOTIDE SEQUENCE</scope>
    <source>
        <strain evidence="5">GVMAG-S-3300013014-104</strain>
    </source>
</reference>
<evidence type="ECO:0000259" key="4">
    <source>
        <dbReference type="PROSITE" id="PS51645"/>
    </source>
</evidence>
<evidence type="ECO:0000256" key="3">
    <source>
        <dbReference type="ARBA" id="ARBA00022827"/>
    </source>
</evidence>
<dbReference type="SUPFAM" id="SSF48173">
    <property type="entry name" value="Cryptochrome/photolyase FAD-binding domain"/>
    <property type="match status" value="1"/>
</dbReference>
<dbReference type="PRINTS" id="PR00147">
    <property type="entry name" value="DNAPHOTLYASE"/>
</dbReference>
<dbReference type="GO" id="GO:0003677">
    <property type="term" value="F:DNA binding"/>
    <property type="evidence" value="ECO:0007669"/>
    <property type="project" value="TreeGrafter"/>
</dbReference>
<name>A0A6C0KNJ8_9ZZZZ</name>
<dbReference type="InterPro" id="IPR002081">
    <property type="entry name" value="Cryptochrome/DNA_photolyase_1"/>
</dbReference>
<dbReference type="GO" id="GO:0003904">
    <property type="term" value="F:deoxyribodipyrimidine photo-lyase activity"/>
    <property type="evidence" value="ECO:0007669"/>
    <property type="project" value="TreeGrafter"/>
</dbReference>
<dbReference type="InterPro" id="IPR036134">
    <property type="entry name" value="Crypto/Photolyase_FAD-like_sf"/>
</dbReference>
<dbReference type="PANTHER" id="PTHR11455">
    <property type="entry name" value="CRYPTOCHROME"/>
    <property type="match status" value="1"/>
</dbReference>
<dbReference type="SUPFAM" id="SSF52425">
    <property type="entry name" value="Cryptochrome/photolyase, N-terminal domain"/>
    <property type="match status" value="1"/>
</dbReference>
<dbReference type="GO" id="GO:0071949">
    <property type="term" value="F:FAD binding"/>
    <property type="evidence" value="ECO:0007669"/>
    <property type="project" value="TreeGrafter"/>
</dbReference>
<evidence type="ECO:0000256" key="1">
    <source>
        <dbReference type="ARBA" id="ARBA00001974"/>
    </source>
</evidence>
<dbReference type="Pfam" id="PF03441">
    <property type="entry name" value="FAD_binding_7"/>
    <property type="match status" value="1"/>
</dbReference>
<dbReference type="AlphaFoldDB" id="A0A6C0KNJ8"/>